<gene>
    <name evidence="1" type="ORF">M8A51_26000</name>
</gene>
<sequence>MTSPKSANTATYVDERDGKRWARQMMEHLRHRDGEASPTRLAQMRSSRLYLREKVERIGPGMTRGTRVWYVGAAPKEHQPTANADMEFMVPGLSIFTVDFNARGDYVPRSARGLCAVQISVHALGRAFERLRTNDREDVRRLLLVPLSEVAAPESLAIEREFSTAAGRCPGVSMYSRGSNGEDGLFWMVKTLLPHKDHAHGPA</sequence>
<keyword evidence="2" id="KW-1185">Reference proteome</keyword>
<name>A0ABT0YWJ4_9BURK</name>
<reference evidence="1" key="1">
    <citation type="submission" date="2022-05" db="EMBL/GenBank/DDBJ databases">
        <title>Schlegelella sp. nov., isolated from mangrove soil.</title>
        <authorList>
            <person name="Liu Y."/>
            <person name="Ge X."/>
            <person name="Liu W."/>
        </authorList>
    </citation>
    <scope>NUCLEOTIDE SEQUENCE</scope>
    <source>
        <strain evidence="1">S2-27</strain>
    </source>
</reference>
<dbReference type="RefSeq" id="WP_251781528.1">
    <property type="nucleotide sequence ID" value="NZ_JAMKFE010000033.1"/>
</dbReference>
<comment type="caution">
    <text evidence="1">The sequence shown here is derived from an EMBL/GenBank/DDBJ whole genome shotgun (WGS) entry which is preliminary data.</text>
</comment>
<proteinExistence type="predicted"/>
<organism evidence="1 2">
    <name type="scientific">Caldimonas mangrovi</name>
    <dbReference type="NCBI Taxonomy" id="2944811"/>
    <lineage>
        <taxon>Bacteria</taxon>
        <taxon>Pseudomonadati</taxon>
        <taxon>Pseudomonadota</taxon>
        <taxon>Betaproteobacteria</taxon>
        <taxon>Burkholderiales</taxon>
        <taxon>Sphaerotilaceae</taxon>
        <taxon>Caldimonas</taxon>
    </lineage>
</organism>
<dbReference type="EMBL" id="JAMKFE010000033">
    <property type="protein sequence ID" value="MCM5682978.1"/>
    <property type="molecule type" value="Genomic_DNA"/>
</dbReference>
<dbReference type="Proteomes" id="UP001165541">
    <property type="component" value="Unassembled WGS sequence"/>
</dbReference>
<evidence type="ECO:0000313" key="1">
    <source>
        <dbReference type="EMBL" id="MCM5682978.1"/>
    </source>
</evidence>
<protein>
    <submittedName>
        <fullName evidence="1">Uncharacterized protein</fullName>
    </submittedName>
</protein>
<evidence type="ECO:0000313" key="2">
    <source>
        <dbReference type="Proteomes" id="UP001165541"/>
    </source>
</evidence>
<accession>A0ABT0YWJ4</accession>